<accession>A0ACB6ZPG8</accession>
<reference evidence="1" key="1">
    <citation type="submission" date="2019-10" db="EMBL/GenBank/DDBJ databases">
        <authorList>
            <consortium name="DOE Joint Genome Institute"/>
            <person name="Kuo A."/>
            <person name="Miyauchi S."/>
            <person name="Kiss E."/>
            <person name="Drula E."/>
            <person name="Kohler A."/>
            <person name="Sanchez-Garcia M."/>
            <person name="Andreopoulos B."/>
            <person name="Barry K.W."/>
            <person name="Bonito G."/>
            <person name="Buee M."/>
            <person name="Carver A."/>
            <person name="Chen C."/>
            <person name="Cichocki N."/>
            <person name="Clum A."/>
            <person name="Culley D."/>
            <person name="Crous P.W."/>
            <person name="Fauchery L."/>
            <person name="Girlanda M."/>
            <person name="Hayes R."/>
            <person name="Keri Z."/>
            <person name="Labutti K."/>
            <person name="Lipzen A."/>
            <person name="Lombard V."/>
            <person name="Magnuson J."/>
            <person name="Maillard F."/>
            <person name="Morin E."/>
            <person name="Murat C."/>
            <person name="Nolan M."/>
            <person name="Ohm R."/>
            <person name="Pangilinan J."/>
            <person name="Pereira M."/>
            <person name="Perotto S."/>
            <person name="Peter M."/>
            <person name="Riley R."/>
            <person name="Sitrit Y."/>
            <person name="Stielow B."/>
            <person name="Szollosi G."/>
            <person name="Zifcakova L."/>
            <person name="Stursova M."/>
            <person name="Spatafora J.W."/>
            <person name="Tedersoo L."/>
            <person name="Vaario L.-M."/>
            <person name="Yamada A."/>
            <person name="Yan M."/>
            <person name="Wang P."/>
            <person name="Xu J."/>
            <person name="Bruns T."/>
            <person name="Baldrian P."/>
            <person name="Vilgalys R."/>
            <person name="Henrissat B."/>
            <person name="Grigoriev I.V."/>
            <person name="Hibbett D."/>
            <person name="Nagy L.G."/>
            <person name="Martin F.M."/>
        </authorList>
    </citation>
    <scope>NUCLEOTIDE SEQUENCE</scope>
    <source>
        <strain evidence="1">P2</strain>
    </source>
</reference>
<organism evidence="1 2">
    <name type="scientific">Thelephora ganbajun</name>
    <name type="common">Ganba fungus</name>
    <dbReference type="NCBI Taxonomy" id="370292"/>
    <lineage>
        <taxon>Eukaryota</taxon>
        <taxon>Fungi</taxon>
        <taxon>Dikarya</taxon>
        <taxon>Basidiomycota</taxon>
        <taxon>Agaricomycotina</taxon>
        <taxon>Agaricomycetes</taxon>
        <taxon>Thelephorales</taxon>
        <taxon>Thelephoraceae</taxon>
        <taxon>Thelephora</taxon>
    </lineage>
</organism>
<sequence length="327" mass="35121">MSGGRSFTLASRPSKLAVVQTESVLTALRGKHVDMNFKTRYISSAGDKNQTDALYLMGGKSVWTEELEAALLDGSVDLVIHSLKDVPTTLPAGMEIGAILEREDPVDGLVVKNGLPFKLLDDLPDGSVIGTSSLRRVAQLRRSYPRLKFIDVRGNIDTRLRKLDDPNGPYTAIILAKAGMLRMAVDSRLTSDLAPPILYHAVGQGALAVEIRSSDSSARELCKSLTHRETLWKCSAERAMLRELEGGCSVPVGVHSSLVGGVDGVDVLTLVGCVTSVDGVIHVQEVLEERVSSLLEAEKVGKKLAKALLQNGASSVLEGIKKLKETL</sequence>
<evidence type="ECO:0000313" key="1">
    <source>
        <dbReference type="EMBL" id="KAF9651300.1"/>
    </source>
</evidence>
<dbReference type="Proteomes" id="UP000886501">
    <property type="component" value="Unassembled WGS sequence"/>
</dbReference>
<reference evidence="1" key="2">
    <citation type="journal article" date="2020" name="Nat. Commun.">
        <title>Large-scale genome sequencing of mycorrhizal fungi provides insights into the early evolution of symbiotic traits.</title>
        <authorList>
            <person name="Miyauchi S."/>
            <person name="Kiss E."/>
            <person name="Kuo A."/>
            <person name="Drula E."/>
            <person name="Kohler A."/>
            <person name="Sanchez-Garcia M."/>
            <person name="Morin E."/>
            <person name="Andreopoulos B."/>
            <person name="Barry K.W."/>
            <person name="Bonito G."/>
            <person name="Buee M."/>
            <person name="Carver A."/>
            <person name="Chen C."/>
            <person name="Cichocki N."/>
            <person name="Clum A."/>
            <person name="Culley D."/>
            <person name="Crous P.W."/>
            <person name="Fauchery L."/>
            <person name="Girlanda M."/>
            <person name="Hayes R.D."/>
            <person name="Keri Z."/>
            <person name="LaButti K."/>
            <person name="Lipzen A."/>
            <person name="Lombard V."/>
            <person name="Magnuson J."/>
            <person name="Maillard F."/>
            <person name="Murat C."/>
            <person name="Nolan M."/>
            <person name="Ohm R.A."/>
            <person name="Pangilinan J."/>
            <person name="Pereira M.F."/>
            <person name="Perotto S."/>
            <person name="Peter M."/>
            <person name="Pfister S."/>
            <person name="Riley R."/>
            <person name="Sitrit Y."/>
            <person name="Stielow J.B."/>
            <person name="Szollosi G."/>
            <person name="Zifcakova L."/>
            <person name="Stursova M."/>
            <person name="Spatafora J.W."/>
            <person name="Tedersoo L."/>
            <person name="Vaario L.M."/>
            <person name="Yamada A."/>
            <person name="Yan M."/>
            <person name="Wang P."/>
            <person name="Xu J."/>
            <person name="Bruns T."/>
            <person name="Baldrian P."/>
            <person name="Vilgalys R."/>
            <person name="Dunand C."/>
            <person name="Henrissat B."/>
            <person name="Grigoriev I.V."/>
            <person name="Hibbett D."/>
            <person name="Nagy L.G."/>
            <person name="Martin F.M."/>
        </authorList>
    </citation>
    <scope>NUCLEOTIDE SEQUENCE</scope>
    <source>
        <strain evidence="1">P2</strain>
    </source>
</reference>
<proteinExistence type="predicted"/>
<protein>
    <submittedName>
        <fullName evidence="1">Porphobilinogen deaminase</fullName>
    </submittedName>
</protein>
<dbReference type="EMBL" id="MU117976">
    <property type="protein sequence ID" value="KAF9651300.1"/>
    <property type="molecule type" value="Genomic_DNA"/>
</dbReference>
<name>A0ACB6ZPG8_THEGA</name>
<gene>
    <name evidence="1" type="ORF">BDM02DRAFT_852920</name>
</gene>
<keyword evidence="2" id="KW-1185">Reference proteome</keyword>
<comment type="caution">
    <text evidence="1">The sequence shown here is derived from an EMBL/GenBank/DDBJ whole genome shotgun (WGS) entry which is preliminary data.</text>
</comment>
<evidence type="ECO:0000313" key="2">
    <source>
        <dbReference type="Proteomes" id="UP000886501"/>
    </source>
</evidence>